<dbReference type="KEGG" id="cmp:Cha6605_6411"/>
<accession>K9UR12</accession>
<geneLocation type="plasmid" evidence="2 3">
    <name>pCHA6605.01</name>
</geneLocation>
<evidence type="ECO:0000256" key="1">
    <source>
        <dbReference type="SAM" id="MobiDB-lite"/>
    </source>
</evidence>
<dbReference type="InterPro" id="IPR027417">
    <property type="entry name" value="P-loop_NTPase"/>
</dbReference>
<gene>
    <name evidence="2" type="ORF">Cha6605_6411</name>
</gene>
<organism evidence="2 3">
    <name type="scientific">Chamaesiphon minutus (strain ATCC 27169 / PCC 6605)</name>
    <dbReference type="NCBI Taxonomy" id="1173020"/>
    <lineage>
        <taxon>Bacteria</taxon>
        <taxon>Bacillati</taxon>
        <taxon>Cyanobacteriota</taxon>
        <taxon>Cyanophyceae</taxon>
        <taxon>Gomontiellales</taxon>
        <taxon>Chamaesiphonaceae</taxon>
        <taxon>Chamaesiphon</taxon>
    </lineage>
</organism>
<keyword evidence="2" id="KW-0614">Plasmid</keyword>
<dbReference type="eggNOG" id="COG1192">
    <property type="taxonomic scope" value="Bacteria"/>
</dbReference>
<protein>
    <submittedName>
        <fullName evidence="2">CO dehydrogenase maturation factor</fullName>
    </submittedName>
</protein>
<proteinExistence type="predicted"/>
<evidence type="ECO:0000313" key="3">
    <source>
        <dbReference type="Proteomes" id="UP000010366"/>
    </source>
</evidence>
<dbReference type="Proteomes" id="UP000010366">
    <property type="component" value="Plasmid pCHA6605.01"/>
</dbReference>
<dbReference type="HOGENOM" id="CLU_939073_0_0_3"/>
<dbReference type="RefSeq" id="WP_015329112.1">
    <property type="nucleotide sequence ID" value="NC_020053.1"/>
</dbReference>
<feature type="region of interest" description="Disordered" evidence="1">
    <location>
        <begin position="1"/>
        <end position="41"/>
    </location>
</feature>
<dbReference type="EMBL" id="CP003601">
    <property type="protein sequence ID" value="AFY97230.1"/>
    <property type="molecule type" value="Genomic_DNA"/>
</dbReference>
<dbReference type="SUPFAM" id="SSF52540">
    <property type="entry name" value="P-loop containing nucleoside triphosphate hydrolases"/>
    <property type="match status" value="1"/>
</dbReference>
<evidence type="ECO:0000313" key="2">
    <source>
        <dbReference type="EMBL" id="AFY97230.1"/>
    </source>
</evidence>
<dbReference type="AlphaFoldDB" id="K9UR12"/>
<keyword evidence="3" id="KW-1185">Reference proteome</keyword>
<sequence length="320" mass="35811">MRSSKKDEPVEQVEAIGEAKIDDSMETTKVPEPPKTDDSNIPTLHLSNGFLGGAGKSTLARLFCERFIKLGRAFTLVDADPNYNVARAYDKETVSLWQQKDIKSSVSSTIGSRFGRSLADKDDAKKSPVSSNILSEQIIFSKDTKFSYLGDRLFDIIYSLKQDIISSLPANDGIDLWLESNNINALMASESPPFRVVNWWCSFGSGTSQQMFVDFVTKYPNLHHVCVFNLGITSAVPNWDRFDPLPLLDKFSQDGKVKIANILPWLADPAILEAVDLGTPLHEIVKNGYNGKQLNPIVKLKIDKWLENNWQSFRNTGHLL</sequence>
<reference evidence="2 3" key="1">
    <citation type="submission" date="2012-05" db="EMBL/GenBank/DDBJ databases">
        <title>Noncontiguous Finished plasmid 1 of genome of Chamaesiphon sp. PCC 6605.</title>
        <authorList>
            <consortium name="US DOE Joint Genome Institute"/>
            <person name="Gugger M."/>
            <person name="Coursin T."/>
            <person name="Rippka R."/>
            <person name="Tandeau De Marsac N."/>
            <person name="Huntemann M."/>
            <person name="Wei C.-L."/>
            <person name="Han J."/>
            <person name="Detter J.C."/>
            <person name="Han C."/>
            <person name="Tapia R."/>
            <person name="Chen A."/>
            <person name="Kyrpides N."/>
            <person name="Mavromatis K."/>
            <person name="Markowitz V."/>
            <person name="Szeto E."/>
            <person name="Ivanova N."/>
            <person name="Pagani I."/>
            <person name="Pati A."/>
            <person name="Goodwin L."/>
            <person name="Nordberg H.P."/>
            <person name="Cantor M.N."/>
            <person name="Hua S.X."/>
            <person name="Woyke T."/>
            <person name="Kerfeld C.A."/>
        </authorList>
    </citation>
    <scope>NUCLEOTIDE SEQUENCE [LARGE SCALE GENOMIC DNA]</scope>
    <source>
        <strain evidence="3">ATCC 27169 / PCC 6605</strain>
        <plasmid evidence="3">Plasmid pCHA6605.01</plasmid>
    </source>
</reference>
<name>K9UR12_CHAP6</name>